<accession>A0ABR3NNA4</accession>
<comment type="caution">
    <text evidence="1">The sequence shown here is derived from an EMBL/GenBank/DDBJ whole genome shotgun (WGS) entry which is preliminary data.</text>
</comment>
<sequence>MTRRTPSTTTAPSIASSDISSLLFVRRFTLYLNFPGSLLCPSRSPSVMAASSSGTTAPLETSDTYRALYFLTGLGLKSKVEGDFKAVGEVFFLS</sequence>
<dbReference type="EMBL" id="JAYMGO010000003">
    <property type="protein sequence ID" value="KAL1278168.1"/>
    <property type="molecule type" value="Genomic_DNA"/>
</dbReference>
<evidence type="ECO:0000313" key="1">
    <source>
        <dbReference type="EMBL" id="KAL1278168.1"/>
    </source>
</evidence>
<evidence type="ECO:0000313" key="2">
    <source>
        <dbReference type="Proteomes" id="UP001558613"/>
    </source>
</evidence>
<proteinExistence type="predicted"/>
<gene>
    <name evidence="1" type="ORF">QQF64_024841</name>
</gene>
<organism evidence="1 2">
    <name type="scientific">Cirrhinus molitorella</name>
    <name type="common">mud carp</name>
    <dbReference type="NCBI Taxonomy" id="172907"/>
    <lineage>
        <taxon>Eukaryota</taxon>
        <taxon>Metazoa</taxon>
        <taxon>Chordata</taxon>
        <taxon>Craniata</taxon>
        <taxon>Vertebrata</taxon>
        <taxon>Euteleostomi</taxon>
        <taxon>Actinopterygii</taxon>
        <taxon>Neopterygii</taxon>
        <taxon>Teleostei</taxon>
        <taxon>Ostariophysi</taxon>
        <taxon>Cypriniformes</taxon>
        <taxon>Cyprinidae</taxon>
        <taxon>Labeoninae</taxon>
        <taxon>Labeonini</taxon>
        <taxon>Cirrhinus</taxon>
    </lineage>
</organism>
<keyword evidence="2" id="KW-1185">Reference proteome</keyword>
<reference evidence="1 2" key="1">
    <citation type="submission" date="2023-09" db="EMBL/GenBank/DDBJ databases">
        <authorList>
            <person name="Wang M."/>
        </authorList>
    </citation>
    <scope>NUCLEOTIDE SEQUENCE [LARGE SCALE GENOMIC DNA]</scope>
    <source>
        <strain evidence="1">GT-2023</strain>
        <tissue evidence="1">Liver</tissue>
    </source>
</reference>
<dbReference type="Proteomes" id="UP001558613">
    <property type="component" value="Unassembled WGS sequence"/>
</dbReference>
<protein>
    <submittedName>
        <fullName evidence="1">Uncharacterized protein</fullName>
    </submittedName>
</protein>
<name>A0ABR3NNA4_9TELE</name>